<keyword evidence="4" id="KW-0597">Phosphoprotein</keyword>
<dbReference type="SUPFAM" id="SSF47336">
    <property type="entry name" value="ACP-like"/>
    <property type="match status" value="3"/>
</dbReference>
<evidence type="ECO:0000256" key="1">
    <source>
        <dbReference type="ARBA" id="ARBA00001933"/>
    </source>
</evidence>
<feature type="region of interest" description="Disordered" evidence="6">
    <location>
        <begin position="675"/>
        <end position="701"/>
    </location>
</feature>
<feature type="region of interest" description="Disordered" evidence="6">
    <location>
        <begin position="178"/>
        <end position="244"/>
    </location>
</feature>
<evidence type="ECO:0000313" key="8">
    <source>
        <dbReference type="EMBL" id="MBM9618224.1"/>
    </source>
</evidence>
<keyword evidence="8" id="KW-0032">Aminotransferase</keyword>
<dbReference type="InterPro" id="IPR015424">
    <property type="entry name" value="PyrdxlP-dep_Trfase"/>
</dbReference>
<evidence type="ECO:0000256" key="5">
    <source>
        <dbReference type="ARBA" id="ARBA00022898"/>
    </source>
</evidence>
<dbReference type="InterPro" id="IPR015422">
    <property type="entry name" value="PyrdxlP-dep_Trfase_small"/>
</dbReference>
<feature type="compositionally biased region" description="Pro residues" evidence="6">
    <location>
        <begin position="1089"/>
        <end position="1108"/>
    </location>
</feature>
<dbReference type="PANTHER" id="PTHR43713">
    <property type="entry name" value="GLUTAMATE-1-SEMIALDEHYDE 2,1-AMINOMUTASE"/>
    <property type="match status" value="1"/>
</dbReference>
<evidence type="ECO:0000256" key="2">
    <source>
        <dbReference type="ARBA" id="ARBA00001957"/>
    </source>
</evidence>
<dbReference type="InterPro" id="IPR023213">
    <property type="entry name" value="CAT-like_dom_sf"/>
</dbReference>
<dbReference type="PANTHER" id="PTHR43713:SF3">
    <property type="entry name" value="GLUTAMATE-1-SEMIALDEHYDE 2,1-AMINOMUTASE 1, CHLOROPLASTIC-RELATED"/>
    <property type="match status" value="1"/>
</dbReference>
<protein>
    <submittedName>
        <fullName evidence="8">Aminotransferase class III-fold pyridoxal phosphate-dependent enzyme</fullName>
    </submittedName>
</protein>
<dbReference type="Gene3D" id="1.10.1200.10">
    <property type="entry name" value="ACP-like"/>
    <property type="match status" value="3"/>
</dbReference>
<keyword evidence="9" id="KW-1185">Reference proteome</keyword>
<dbReference type="InterPro" id="IPR036661">
    <property type="entry name" value="Luciferase-like_sf"/>
</dbReference>
<dbReference type="SUPFAM" id="SSF52777">
    <property type="entry name" value="CoA-dependent acyltransferases"/>
    <property type="match status" value="2"/>
</dbReference>
<name>A0ABS2ULR2_9ACTN</name>
<feature type="region of interest" description="Disordered" evidence="6">
    <location>
        <begin position="1068"/>
        <end position="1108"/>
    </location>
</feature>
<evidence type="ECO:0000313" key="9">
    <source>
        <dbReference type="Proteomes" id="UP000664109"/>
    </source>
</evidence>
<dbReference type="RefSeq" id="WP_205372518.1">
    <property type="nucleotide sequence ID" value="NZ_JAFEJA010000001.1"/>
</dbReference>
<keyword evidence="3" id="KW-0596">Phosphopantetheine</keyword>
<dbReference type="InterPro" id="IPR011251">
    <property type="entry name" value="Luciferase-like_dom"/>
</dbReference>
<dbReference type="Gene3D" id="3.30.559.10">
    <property type="entry name" value="Chloramphenicol acetyltransferase-like domain"/>
    <property type="match status" value="1"/>
</dbReference>
<dbReference type="Gene3D" id="3.40.640.10">
    <property type="entry name" value="Type I PLP-dependent aspartate aminotransferase-like (Major domain)"/>
    <property type="match status" value="1"/>
</dbReference>
<dbReference type="Pfam" id="PF00296">
    <property type="entry name" value="Bac_luciferase"/>
    <property type="match status" value="1"/>
</dbReference>
<accession>A0ABS2ULR2</accession>
<comment type="cofactor">
    <cofactor evidence="2">
        <name>pantetheine 4'-phosphate</name>
        <dbReference type="ChEBI" id="CHEBI:47942"/>
    </cofactor>
</comment>
<sequence length="1825" mass="193828">MTVVARIGALVGELLEISGDVPTGTPLLDLGADSLVLIELSHRVEQEFGVEISVQQLFEDVVTVDAVARWIEQEGGTPTAAPDTTGPAAAQIPADAAATPAGTVVSTSRIGALVGELLEISGDVPTGTPLLDLGADSLVLIELSHRVEQEFGVEISVQQLFEDVVTVDAVARWIEQEGGTPTAAPDTTAPAPAAPAVPEPVASTAPAPTAPAVPEPETTAPAPTVPAVPEPVASSAPAPDSDRDFAEATAASLRLSERFQDVLCNNRRFAERDEKERAGSYPIWVTESDGPYVRDADGNRLIDIAMGYGSHLFGHSPAFVTEALRRQLDRGIHLGAEIAGTGELARKITTLTGVERVNFCVTGTEAVFTAVRLARAYTGRPKVLLLKNAYHGHSDTTLYGPRPGGRTRRAATPNAPGVSRSGAEDVLIGSVDDPELSRFLLDNADDIAAVVMEPLQNGSPDRDLGELAAEMRRVTQEAGILLVFDEVLTGFRFAPGGFQELYGVRADLVTYGKTVGAGLPISVVAGRADIMDLVDGGPWTQDLRVPSDRLTYTAGTYVKHPLAVAAANAVMDELIARGPQFQAAMNERGDRLRARIDAVLNEAGTGVRVIGRGTAFRFVRADSTSFAFIGSDFHQFRRNLIAEGVYITETGLSYVSDAHTDEVLDEIVAAVERAVRPRPSRTARPAETSSPQAATVPATGREAAGPAVAGAAVSDAAGSDSAAREVAAARPLAVSLAFFGMQDSAHGGNFYDTVTGLAEAAEAGGLDALWFPERHFDRFAGFSPNPAVLAALVAARTHRIALRAGSAVLPLHPPVTVAEDWAMLDVASGGRVGLAVASGWMRRDFVLSDAPYEARRDLFEQRITEITRLWAGEKVRLESPAGTAAEVELFPKPVQRELPLWQAVLGDERSFRQAGRAGRNILTNLIQQDLAELKSKLRVYREARGEAGLDPDGGQVTVLVHTAYTPDEETREAAVRDLESYMLQTFRSTHPDPASLDTVDWTPRTRAAAQRLMDGLSLIGDQDAWDRQCRALREAGATEISCLIDFTTRPESWRPTVEALTALRERIARPTPATPTPPALTAAALTPPALTPPALTPAALTPPAPAPTPVTGRDVALTRGAVEIWAASKSSPNAMAAYTIQRLFEIRGRVDLQRLGEAFRAVMRHDPALRLAVRTAGDGGVIPEFSTEHQDAFVLYDGVAADQDAFCDRVAADLAATPLDPERSPGIVLRCQPGADGVFLHLAASHAIIDGTQFSEILTQVGQVYAGGTELPGLPARAPVDTSKGDRDRAFWRETVARIPRRTLDQALGRPVFDRSWRGRRLSRRLPADWLDAVKAQGRRHRVTPFVETLATTVESLDAFSRRPLLYSFPALRPRTEEYGSNANLLPLWADTASGDLRAHCRSAVLDGLRHGSLTFTQIFESETAGDPERRRVMPDVTFAWDHFDSMRLGEAAIRELPQRTEVVRFPLAVTFTVEPGDTVTLSLDVGEWMDEGTAEKCFESLHTSLTERYGVHPAAAPRPEEPAPPATGPLGTAEAFAHAAAAAVRTTGDDWVRALRLDGQEHLAGLIVSKARATAAAVLERCDVSRVTGVRIAADREQDLVGAVLVSAMLGLADRVAEEKGDGVLLEIRATSSGRESSDDHVVVGMSAWTYVEADAPLPVTPSGPAAVTALLDGLTARHGAGRTAVLDRAAAVLAERTGTAQGSGSAGRTGTAPSPGAAGQAATTPAPGSAGQDATAQGLRAAVRTAWEKALARTGFGADEDFFDLGGDSIAAIRVVAELNSRLGGSLPVNLVYLHPTVDALASALDTTLESERTDDSHAPARG</sequence>
<reference evidence="8 9" key="1">
    <citation type="journal article" date="2016" name="Arch. Microbiol.">
        <title>Streptomyces zhihengii sp. nov., isolated from rhizospheric soil of Psammosilene tunicoides.</title>
        <authorList>
            <person name="Huang M.J."/>
            <person name="Fei J.J."/>
            <person name="Salam N."/>
            <person name="Kim C.J."/>
            <person name="Hozzein W.N."/>
            <person name="Xiao M."/>
            <person name="Huang H.Q."/>
            <person name="Li W.J."/>
        </authorList>
    </citation>
    <scope>NUCLEOTIDE SEQUENCE [LARGE SCALE GENOMIC DNA]</scope>
    <source>
        <strain evidence="8 9">YIM T102</strain>
    </source>
</reference>
<evidence type="ECO:0000256" key="4">
    <source>
        <dbReference type="ARBA" id="ARBA00022553"/>
    </source>
</evidence>
<dbReference type="InterPro" id="IPR015421">
    <property type="entry name" value="PyrdxlP-dep_Trfase_major"/>
</dbReference>
<dbReference type="PROSITE" id="PS50075">
    <property type="entry name" value="CARRIER"/>
    <property type="match status" value="3"/>
</dbReference>
<gene>
    <name evidence="8" type="ORF">JE024_05600</name>
</gene>
<evidence type="ECO:0000256" key="3">
    <source>
        <dbReference type="ARBA" id="ARBA00022450"/>
    </source>
</evidence>
<comment type="cofactor">
    <cofactor evidence="1">
        <name>pyridoxal 5'-phosphate</name>
        <dbReference type="ChEBI" id="CHEBI:597326"/>
    </cofactor>
</comment>
<feature type="domain" description="Carrier" evidence="7">
    <location>
        <begin position="1"/>
        <end position="75"/>
    </location>
</feature>
<dbReference type="Gene3D" id="3.30.559.30">
    <property type="entry name" value="Nonribosomal peptide synthetase, condensation domain"/>
    <property type="match status" value="1"/>
</dbReference>
<dbReference type="Gene3D" id="3.90.1150.10">
    <property type="entry name" value="Aspartate Aminotransferase, domain 1"/>
    <property type="match status" value="1"/>
</dbReference>
<dbReference type="Pfam" id="PF00202">
    <property type="entry name" value="Aminotran_3"/>
    <property type="match status" value="1"/>
</dbReference>
<dbReference type="InterPro" id="IPR036736">
    <property type="entry name" value="ACP-like_sf"/>
</dbReference>
<feature type="compositionally biased region" description="Low complexity" evidence="6">
    <location>
        <begin position="1708"/>
        <end position="1734"/>
    </location>
</feature>
<organism evidence="8 9">
    <name type="scientific">Streptomyces zhihengii</name>
    <dbReference type="NCBI Taxonomy" id="1818004"/>
    <lineage>
        <taxon>Bacteria</taxon>
        <taxon>Bacillati</taxon>
        <taxon>Actinomycetota</taxon>
        <taxon>Actinomycetes</taxon>
        <taxon>Kitasatosporales</taxon>
        <taxon>Streptomycetaceae</taxon>
        <taxon>Streptomyces</taxon>
    </lineage>
</organism>
<evidence type="ECO:0000256" key="6">
    <source>
        <dbReference type="SAM" id="MobiDB-lite"/>
    </source>
</evidence>
<proteinExistence type="predicted"/>
<keyword evidence="5" id="KW-0663">Pyridoxal phosphate</keyword>
<dbReference type="EMBL" id="JAFEJA010000001">
    <property type="protein sequence ID" value="MBM9618224.1"/>
    <property type="molecule type" value="Genomic_DNA"/>
</dbReference>
<comment type="caution">
    <text evidence="8">The sequence shown here is derived from an EMBL/GenBank/DDBJ whole genome shotgun (WGS) entry which is preliminary data.</text>
</comment>
<dbReference type="SMART" id="SM00823">
    <property type="entry name" value="PKS_PP"/>
    <property type="match status" value="3"/>
</dbReference>
<dbReference type="Pfam" id="PF00668">
    <property type="entry name" value="Condensation"/>
    <property type="match status" value="1"/>
</dbReference>
<dbReference type="NCBIfam" id="TIGR04020">
    <property type="entry name" value="seco_metab_LLM"/>
    <property type="match status" value="1"/>
</dbReference>
<dbReference type="SMART" id="SM01294">
    <property type="entry name" value="PKS_PP_betabranch"/>
    <property type="match status" value="1"/>
</dbReference>
<feature type="compositionally biased region" description="Low complexity" evidence="6">
    <location>
        <begin position="230"/>
        <end position="239"/>
    </location>
</feature>
<dbReference type="InterPro" id="IPR049704">
    <property type="entry name" value="Aminotrans_3_PPA_site"/>
</dbReference>
<feature type="region of interest" description="Disordered" evidence="6">
    <location>
        <begin position="396"/>
        <end position="420"/>
    </location>
</feature>
<dbReference type="InterPro" id="IPR020806">
    <property type="entry name" value="PKS_PP-bd"/>
</dbReference>
<dbReference type="PROSITE" id="PS00600">
    <property type="entry name" value="AA_TRANSFER_CLASS_3"/>
    <property type="match status" value="1"/>
</dbReference>
<feature type="compositionally biased region" description="Low complexity" evidence="6">
    <location>
        <begin position="180"/>
        <end position="191"/>
    </location>
</feature>
<dbReference type="InterPro" id="IPR001242">
    <property type="entry name" value="Condensation_dom"/>
</dbReference>
<feature type="region of interest" description="Disordered" evidence="6">
    <location>
        <begin position="1698"/>
        <end position="1738"/>
    </location>
</feature>
<feature type="compositionally biased region" description="Low complexity" evidence="6">
    <location>
        <begin position="1079"/>
        <end position="1088"/>
    </location>
</feature>
<dbReference type="Proteomes" id="UP000664109">
    <property type="component" value="Unassembled WGS sequence"/>
</dbReference>
<dbReference type="InterPro" id="IPR006162">
    <property type="entry name" value="Ppantetheine_attach_site"/>
</dbReference>
<feature type="domain" description="Carrier" evidence="7">
    <location>
        <begin position="1736"/>
        <end position="1811"/>
    </location>
</feature>
<dbReference type="PROSITE" id="PS00012">
    <property type="entry name" value="PHOSPHOPANTETHEINE"/>
    <property type="match status" value="3"/>
</dbReference>
<dbReference type="GO" id="GO:0008483">
    <property type="term" value="F:transaminase activity"/>
    <property type="evidence" value="ECO:0007669"/>
    <property type="project" value="UniProtKB-KW"/>
</dbReference>
<dbReference type="Gene3D" id="3.20.20.30">
    <property type="entry name" value="Luciferase-like domain"/>
    <property type="match status" value="1"/>
</dbReference>
<dbReference type="InterPro" id="IPR009081">
    <property type="entry name" value="PP-bd_ACP"/>
</dbReference>
<dbReference type="SUPFAM" id="SSF53383">
    <property type="entry name" value="PLP-dependent transferases"/>
    <property type="match status" value="1"/>
</dbReference>
<dbReference type="SUPFAM" id="SSF51679">
    <property type="entry name" value="Bacterial luciferase-like"/>
    <property type="match status" value="1"/>
</dbReference>
<feature type="domain" description="Carrier" evidence="7">
    <location>
        <begin position="101"/>
        <end position="178"/>
    </location>
</feature>
<dbReference type="InterPro" id="IPR024011">
    <property type="entry name" value="Biosynth_lucif-like_mOase_dom"/>
</dbReference>
<evidence type="ECO:0000259" key="7">
    <source>
        <dbReference type="PROSITE" id="PS50075"/>
    </source>
</evidence>
<dbReference type="Pfam" id="PF00550">
    <property type="entry name" value="PP-binding"/>
    <property type="match status" value="3"/>
</dbReference>
<keyword evidence="8" id="KW-0808">Transferase</keyword>
<dbReference type="InterPro" id="IPR005814">
    <property type="entry name" value="Aminotrans_3"/>
</dbReference>